<keyword evidence="1" id="KW-1133">Transmembrane helix</keyword>
<evidence type="ECO:0000313" key="3">
    <source>
        <dbReference type="Proteomes" id="UP000608154"/>
    </source>
</evidence>
<evidence type="ECO:0000256" key="1">
    <source>
        <dbReference type="SAM" id="Phobius"/>
    </source>
</evidence>
<comment type="caution">
    <text evidence="2">The sequence shown here is derived from an EMBL/GenBank/DDBJ whole genome shotgun (WGS) entry which is preliminary data.</text>
</comment>
<dbReference type="RefSeq" id="WP_229735786.1">
    <property type="nucleotide sequence ID" value="NZ_BMHK01000002.1"/>
</dbReference>
<accession>A0A916X348</accession>
<sequence>MTAGLAPANAQSPVFSESGAISSTTGHAVLSWQAEEPVVLSIAHEPDLSDARPLYRGDERSYFLSGLADGDYYLRLENESGEASAPLRLSVTHQSLAQALWLTAIGLVITLAVVATILRGARDD</sequence>
<dbReference type="Proteomes" id="UP000608154">
    <property type="component" value="Unassembled WGS sequence"/>
</dbReference>
<dbReference type="AlphaFoldDB" id="A0A916X348"/>
<keyword evidence="1" id="KW-0472">Membrane</keyword>
<protein>
    <submittedName>
        <fullName evidence="2">Uncharacterized protein</fullName>
    </submittedName>
</protein>
<gene>
    <name evidence="2" type="ORF">GCM10011494_03850</name>
</gene>
<evidence type="ECO:0000313" key="2">
    <source>
        <dbReference type="EMBL" id="GGB88777.1"/>
    </source>
</evidence>
<organism evidence="2 3">
    <name type="scientific">Novosphingobium endophyticum</name>
    <dbReference type="NCBI Taxonomy" id="1955250"/>
    <lineage>
        <taxon>Bacteria</taxon>
        <taxon>Pseudomonadati</taxon>
        <taxon>Pseudomonadota</taxon>
        <taxon>Alphaproteobacteria</taxon>
        <taxon>Sphingomonadales</taxon>
        <taxon>Sphingomonadaceae</taxon>
        <taxon>Novosphingobium</taxon>
    </lineage>
</organism>
<reference evidence="2" key="2">
    <citation type="submission" date="2020-09" db="EMBL/GenBank/DDBJ databases">
        <authorList>
            <person name="Sun Q."/>
            <person name="Zhou Y."/>
        </authorList>
    </citation>
    <scope>NUCLEOTIDE SEQUENCE</scope>
    <source>
        <strain evidence="2">CGMCC 1.15095</strain>
    </source>
</reference>
<feature type="transmembrane region" description="Helical" evidence="1">
    <location>
        <begin position="99"/>
        <end position="118"/>
    </location>
</feature>
<name>A0A916X348_9SPHN</name>
<dbReference type="EMBL" id="BMHK01000002">
    <property type="protein sequence ID" value="GGB88777.1"/>
    <property type="molecule type" value="Genomic_DNA"/>
</dbReference>
<keyword evidence="3" id="KW-1185">Reference proteome</keyword>
<keyword evidence="1" id="KW-0812">Transmembrane</keyword>
<proteinExistence type="predicted"/>
<reference evidence="2" key="1">
    <citation type="journal article" date="2014" name="Int. J. Syst. Evol. Microbiol.">
        <title>Complete genome sequence of Corynebacterium casei LMG S-19264T (=DSM 44701T), isolated from a smear-ripened cheese.</title>
        <authorList>
            <consortium name="US DOE Joint Genome Institute (JGI-PGF)"/>
            <person name="Walter F."/>
            <person name="Albersmeier A."/>
            <person name="Kalinowski J."/>
            <person name="Ruckert C."/>
        </authorList>
    </citation>
    <scope>NUCLEOTIDE SEQUENCE</scope>
    <source>
        <strain evidence="2">CGMCC 1.15095</strain>
    </source>
</reference>